<organism evidence="2 3">
    <name type="scientific">Actinoplanes derwentensis</name>
    <dbReference type="NCBI Taxonomy" id="113562"/>
    <lineage>
        <taxon>Bacteria</taxon>
        <taxon>Bacillati</taxon>
        <taxon>Actinomycetota</taxon>
        <taxon>Actinomycetes</taxon>
        <taxon>Micromonosporales</taxon>
        <taxon>Micromonosporaceae</taxon>
        <taxon>Actinoplanes</taxon>
    </lineage>
</organism>
<keyword evidence="1" id="KW-0472">Membrane</keyword>
<dbReference type="Proteomes" id="UP000198688">
    <property type="component" value="Chromosome I"/>
</dbReference>
<evidence type="ECO:0000313" key="2">
    <source>
        <dbReference type="EMBL" id="SDT54435.1"/>
    </source>
</evidence>
<keyword evidence="1" id="KW-1133">Transmembrane helix</keyword>
<evidence type="ECO:0008006" key="4">
    <source>
        <dbReference type="Google" id="ProtNLM"/>
    </source>
</evidence>
<sequence>MNARFALFGEVLITGVAVTAASLGLVTALPAALAGAAHLRRHIDGEGGGPQTVAADFREALRRLPAASVALPVLTALLTWNLTFGRQAGPAAFTACLIIAAVGTVAVLRLAGSWTPADPPGSVTAIRAALRRTAADPIGSALLAGALLGATTITWMLLPLSVITPGLLLLASLAVHRRRAGRHLQPQEQR</sequence>
<accession>A0A1H2B838</accession>
<dbReference type="RefSeq" id="WP_092546361.1">
    <property type="nucleotide sequence ID" value="NZ_BOMJ01000033.1"/>
</dbReference>
<keyword evidence="1" id="KW-0812">Transmembrane</keyword>
<evidence type="ECO:0000256" key="1">
    <source>
        <dbReference type="SAM" id="Phobius"/>
    </source>
</evidence>
<name>A0A1H2B838_9ACTN</name>
<gene>
    <name evidence="2" type="ORF">SAMN04489716_4418</name>
</gene>
<proteinExistence type="predicted"/>
<feature type="transmembrane region" description="Helical" evidence="1">
    <location>
        <begin position="92"/>
        <end position="112"/>
    </location>
</feature>
<dbReference type="AlphaFoldDB" id="A0A1H2B838"/>
<dbReference type="OrthoDB" id="9994271at2"/>
<reference evidence="2 3" key="1">
    <citation type="submission" date="2016-10" db="EMBL/GenBank/DDBJ databases">
        <authorList>
            <person name="de Groot N.N."/>
        </authorList>
    </citation>
    <scope>NUCLEOTIDE SEQUENCE [LARGE SCALE GENOMIC DNA]</scope>
    <source>
        <strain evidence="2 3">DSM 43941</strain>
    </source>
</reference>
<evidence type="ECO:0000313" key="3">
    <source>
        <dbReference type="Proteomes" id="UP000198688"/>
    </source>
</evidence>
<dbReference type="EMBL" id="LT629758">
    <property type="protein sequence ID" value="SDT54435.1"/>
    <property type="molecule type" value="Genomic_DNA"/>
</dbReference>
<dbReference type="STRING" id="113562.SAMN04489716_4418"/>
<feature type="transmembrane region" description="Helical" evidence="1">
    <location>
        <begin position="153"/>
        <end position="175"/>
    </location>
</feature>
<protein>
    <recommendedName>
        <fullName evidence="4">Poxvirus protein I5</fullName>
    </recommendedName>
</protein>
<keyword evidence="3" id="KW-1185">Reference proteome</keyword>
<feature type="transmembrane region" description="Helical" evidence="1">
    <location>
        <begin position="60"/>
        <end position="80"/>
    </location>
</feature>